<dbReference type="PANTHER" id="PTHR12992:SF11">
    <property type="entry name" value="MITOCHONDRIAL COENZYME A DIPHOSPHATASE NUDT8"/>
    <property type="match status" value="1"/>
</dbReference>
<evidence type="ECO:0000256" key="4">
    <source>
        <dbReference type="ARBA" id="ARBA00022801"/>
    </source>
</evidence>
<evidence type="ECO:0000256" key="1">
    <source>
        <dbReference type="ARBA" id="ARBA00001936"/>
    </source>
</evidence>
<dbReference type="PANTHER" id="PTHR12992">
    <property type="entry name" value="NUDIX HYDROLASE"/>
    <property type="match status" value="1"/>
</dbReference>
<dbReference type="Gene3D" id="3.90.79.10">
    <property type="entry name" value="Nucleoside Triphosphate Pyrophosphohydrolase"/>
    <property type="match status" value="1"/>
</dbReference>
<keyword evidence="6" id="KW-0464">Manganese</keyword>
<dbReference type="Pfam" id="PF00293">
    <property type="entry name" value="NUDIX"/>
    <property type="match status" value="1"/>
</dbReference>
<feature type="domain" description="Nudix hydrolase" evidence="8">
    <location>
        <begin position="62"/>
        <end position="195"/>
    </location>
</feature>
<evidence type="ECO:0000256" key="2">
    <source>
        <dbReference type="ARBA" id="ARBA00001946"/>
    </source>
</evidence>
<dbReference type="AlphaFoldDB" id="A0A6J6WR65"/>
<dbReference type="GO" id="GO:0010945">
    <property type="term" value="F:coenzyme A diphosphatase activity"/>
    <property type="evidence" value="ECO:0007669"/>
    <property type="project" value="InterPro"/>
</dbReference>
<dbReference type="EMBL" id="CAEZZP010000144">
    <property type="protein sequence ID" value="CAB4784707.1"/>
    <property type="molecule type" value="Genomic_DNA"/>
</dbReference>
<dbReference type="InterPro" id="IPR000086">
    <property type="entry name" value="NUDIX_hydrolase_dom"/>
</dbReference>
<evidence type="ECO:0000313" key="9">
    <source>
        <dbReference type="EMBL" id="CAB4784707.1"/>
    </source>
</evidence>
<dbReference type="InterPro" id="IPR015797">
    <property type="entry name" value="NUDIX_hydrolase-like_dom_sf"/>
</dbReference>
<dbReference type="PROSITE" id="PS51462">
    <property type="entry name" value="NUDIX"/>
    <property type="match status" value="1"/>
</dbReference>
<protein>
    <submittedName>
        <fullName evidence="9">Unannotated protein</fullName>
    </submittedName>
</protein>
<evidence type="ECO:0000256" key="5">
    <source>
        <dbReference type="ARBA" id="ARBA00022842"/>
    </source>
</evidence>
<dbReference type="SUPFAM" id="SSF55811">
    <property type="entry name" value="Nudix"/>
    <property type="match status" value="1"/>
</dbReference>
<dbReference type="CDD" id="cd03426">
    <property type="entry name" value="NUDIX_CoAse_Nudt7"/>
    <property type="match status" value="1"/>
</dbReference>
<name>A0A6J6WR65_9ZZZZ</name>
<comment type="cofactor">
    <cofactor evidence="1">
        <name>Mn(2+)</name>
        <dbReference type="ChEBI" id="CHEBI:29035"/>
    </cofactor>
</comment>
<keyword evidence="3" id="KW-0479">Metal-binding</keyword>
<dbReference type="PROSITE" id="PS00893">
    <property type="entry name" value="NUDIX_BOX"/>
    <property type="match status" value="1"/>
</dbReference>
<reference evidence="9" key="1">
    <citation type="submission" date="2020-05" db="EMBL/GenBank/DDBJ databases">
        <authorList>
            <person name="Chiriac C."/>
            <person name="Salcher M."/>
            <person name="Ghai R."/>
            <person name="Kavagutti S V."/>
        </authorList>
    </citation>
    <scope>NUCLEOTIDE SEQUENCE</scope>
</reference>
<evidence type="ECO:0000256" key="6">
    <source>
        <dbReference type="ARBA" id="ARBA00023211"/>
    </source>
</evidence>
<proteinExistence type="predicted"/>
<comment type="cofactor">
    <cofactor evidence="2">
        <name>Mg(2+)</name>
        <dbReference type="ChEBI" id="CHEBI:18420"/>
    </cofactor>
</comment>
<feature type="region of interest" description="Disordered" evidence="7">
    <location>
        <begin position="1"/>
        <end position="27"/>
    </location>
</feature>
<evidence type="ECO:0000256" key="7">
    <source>
        <dbReference type="SAM" id="MobiDB-lite"/>
    </source>
</evidence>
<sequence length="237" mass="26395">MSTGSPRRAGGAQNIPTPTMRRSGGDPMWSGQSVDFTLDAIVEKIQQLSVDERSRTAPREYEKISAVLALLAPGEFGAEILLTRRSTKLSNHQGEMSFPGGRVDGGESIVEAALRETHEEVGVPAQLVTVHAELSPLSTFVSRSYIVPVLATVHEKPELSISSDEVDRALWVPLAELVRADTFSWEWWSFDRVEFSGDRPMFFFHLDDETIWGATARILHELLCVIHGVNHFELPNW</sequence>
<evidence type="ECO:0000259" key="8">
    <source>
        <dbReference type="PROSITE" id="PS51462"/>
    </source>
</evidence>
<accession>A0A6J6WR65</accession>
<organism evidence="9">
    <name type="scientific">freshwater metagenome</name>
    <dbReference type="NCBI Taxonomy" id="449393"/>
    <lineage>
        <taxon>unclassified sequences</taxon>
        <taxon>metagenomes</taxon>
        <taxon>ecological metagenomes</taxon>
    </lineage>
</organism>
<dbReference type="InterPro" id="IPR045121">
    <property type="entry name" value="CoAse"/>
</dbReference>
<keyword evidence="4" id="KW-0378">Hydrolase</keyword>
<dbReference type="InterPro" id="IPR020084">
    <property type="entry name" value="NUDIX_hydrolase_CS"/>
</dbReference>
<dbReference type="GO" id="GO:0046872">
    <property type="term" value="F:metal ion binding"/>
    <property type="evidence" value="ECO:0007669"/>
    <property type="project" value="UniProtKB-KW"/>
</dbReference>
<keyword evidence="5" id="KW-0460">Magnesium</keyword>
<gene>
    <name evidence="9" type="ORF">UFOPK2880_01666</name>
</gene>
<evidence type="ECO:0000256" key="3">
    <source>
        <dbReference type="ARBA" id="ARBA00022723"/>
    </source>
</evidence>